<name>A0A844W1I7_9RHOB</name>
<reference evidence="1 2" key="1">
    <citation type="submission" date="2019-11" db="EMBL/GenBank/DDBJ databases">
        <title>Pseudooceanicola pacifica sp. nov., isolated from deep-sea sediment of the Pacific Ocean.</title>
        <authorList>
            <person name="Lyu L."/>
        </authorList>
    </citation>
    <scope>NUCLEOTIDE SEQUENCE [LARGE SCALE GENOMIC DNA]</scope>
    <source>
        <strain evidence="1 2">216_PA32_1</strain>
    </source>
</reference>
<dbReference type="Pfam" id="PF06082">
    <property type="entry name" value="YjbH"/>
    <property type="match status" value="1"/>
</dbReference>
<evidence type="ECO:0000313" key="2">
    <source>
        <dbReference type="Proteomes" id="UP000443843"/>
    </source>
</evidence>
<dbReference type="Proteomes" id="UP000443843">
    <property type="component" value="Unassembled WGS sequence"/>
</dbReference>
<comment type="caution">
    <text evidence="1">The sequence shown here is derived from an EMBL/GenBank/DDBJ whole genome shotgun (WGS) entry which is preliminary data.</text>
</comment>
<sequence length="672" mass="73599">MYGTPSNLIDMPTAETAPDGQLSTTISYFGNTFKNTLSFQITPRLTGAFRYTAIKGLNIPGYTPSTYYDRSFDISYQILTESAYLPAVSVGLRDFIGTGLYSSEYIVATKGFANDRLRLTAGLGWGRLGSYQSIGSTGTRPSDLLGAGGIPTYDRWFRGDVAPFAGLSYALSDTLTFKAEYSSDAYTLETGDGILERKNPYNFGLDYRRSDNFGIGVYSIGGAEYGVVLRFALNPRTDGVPGGSETAPVPVYLRPRGTAQDLGWTTSPAERQSAQEELVAGLAREGLELEGIRLDGRKAHVLIRNAKYDIEAQAVGRTARVLTRTMPDSVETFVITQVVRGIRSTSVVVQRSDLERLENAPARDILAAAQFSTSLAETPDIPVIEGSYPRYSWNFAPYVQTSFFDPDNPLRADLGLRLKGEYSWAPGWVLSGSLTNRIAGTLSDTPRPARITPIDPPPVVRSDGNFYNRSKQPRIETLTVAKYGRLGPNLYGRLSAGLFESAYGGISGEVLWKPTGSRFALGAEANYVVKRDYDQLFDFQDYKVATGHLSAYYDFGNGFHGQLDVGRYLAGDLGATVSLDREFANGWRVGAYATKTDVSAASFGEGSFDKGIRITIPISWAFGQPDRRTGNLVLQSLARDGGARLNVDGRLYETIRGTHKSDMVKSWGKFWR</sequence>
<proteinExistence type="predicted"/>
<protein>
    <submittedName>
        <fullName evidence="1">YjbH domain-containing protein</fullName>
    </submittedName>
</protein>
<accession>A0A844W1I7</accession>
<dbReference type="InterPro" id="IPR010344">
    <property type="entry name" value="YbjH"/>
</dbReference>
<dbReference type="AlphaFoldDB" id="A0A844W1I7"/>
<dbReference type="EMBL" id="WNXQ01000001">
    <property type="protein sequence ID" value="MWB76661.1"/>
    <property type="molecule type" value="Genomic_DNA"/>
</dbReference>
<evidence type="ECO:0000313" key="1">
    <source>
        <dbReference type="EMBL" id="MWB76661.1"/>
    </source>
</evidence>
<gene>
    <name evidence="1" type="ORF">GLS40_01335</name>
</gene>
<organism evidence="1 2">
    <name type="scientific">Pseudooceanicola pacificus</name>
    <dbReference type="NCBI Taxonomy" id="2676438"/>
    <lineage>
        <taxon>Bacteria</taxon>
        <taxon>Pseudomonadati</taxon>
        <taxon>Pseudomonadota</taxon>
        <taxon>Alphaproteobacteria</taxon>
        <taxon>Rhodobacterales</taxon>
        <taxon>Paracoccaceae</taxon>
        <taxon>Pseudooceanicola</taxon>
    </lineage>
</organism>
<keyword evidence="2" id="KW-1185">Reference proteome</keyword>